<dbReference type="InterPro" id="IPR055360">
    <property type="entry name" value="bAvd"/>
</dbReference>
<dbReference type="CDD" id="cd16376">
    <property type="entry name" value="Avd_like"/>
    <property type="match status" value="1"/>
</dbReference>
<dbReference type="Proteomes" id="UP000176355">
    <property type="component" value="Unassembled WGS sequence"/>
</dbReference>
<dbReference type="EMBL" id="MHSL01000011">
    <property type="protein sequence ID" value="OHA44037.1"/>
    <property type="molecule type" value="Genomic_DNA"/>
</dbReference>
<gene>
    <name evidence="1" type="ORF">A3G03_00570</name>
</gene>
<evidence type="ECO:0008006" key="3">
    <source>
        <dbReference type="Google" id="ProtNLM"/>
    </source>
</evidence>
<accession>A0A1G2P6T1</accession>
<dbReference type="STRING" id="1802333.A3G03_00570"/>
<sequence length="114" mass="13167">MPIILKIRLLHKNIYTVGEKLNKRDKLGIHKEIDNLCIQCLALAIEAKFCPPQTKNIPLETLRIKISVLKNLIRTESELNIINEKIYLRLAEQAVEISKMTSGWLSFLTQKGLW</sequence>
<proteinExistence type="predicted"/>
<name>A0A1G2P6T1_9BACT</name>
<organism evidence="1 2">
    <name type="scientific">Candidatus Taylorbacteria bacterium RIFCSPLOWO2_12_FULL_44_15c</name>
    <dbReference type="NCBI Taxonomy" id="1802333"/>
    <lineage>
        <taxon>Bacteria</taxon>
        <taxon>Candidatus Tayloriibacteriota</taxon>
    </lineage>
</organism>
<evidence type="ECO:0000313" key="1">
    <source>
        <dbReference type="EMBL" id="OHA44037.1"/>
    </source>
</evidence>
<evidence type="ECO:0000313" key="2">
    <source>
        <dbReference type="Proteomes" id="UP000176355"/>
    </source>
</evidence>
<reference evidence="1 2" key="1">
    <citation type="journal article" date="2016" name="Nat. Commun.">
        <title>Thousands of microbial genomes shed light on interconnected biogeochemical processes in an aquifer system.</title>
        <authorList>
            <person name="Anantharaman K."/>
            <person name="Brown C.T."/>
            <person name="Hug L.A."/>
            <person name="Sharon I."/>
            <person name="Castelle C.J."/>
            <person name="Probst A.J."/>
            <person name="Thomas B.C."/>
            <person name="Singh A."/>
            <person name="Wilkins M.J."/>
            <person name="Karaoz U."/>
            <person name="Brodie E.L."/>
            <person name="Williams K.H."/>
            <person name="Hubbard S.S."/>
            <person name="Banfield J.F."/>
        </authorList>
    </citation>
    <scope>NUCLEOTIDE SEQUENCE [LARGE SCALE GENOMIC DNA]</scope>
</reference>
<comment type="caution">
    <text evidence="1">The sequence shown here is derived from an EMBL/GenBank/DDBJ whole genome shotgun (WGS) entry which is preliminary data.</text>
</comment>
<dbReference type="Gene3D" id="1.20.1440.60">
    <property type="entry name" value="23S rRNA-intervening sequence"/>
    <property type="match status" value="1"/>
</dbReference>
<dbReference type="AlphaFoldDB" id="A0A1G2P6T1"/>
<protein>
    <recommendedName>
        <fullName evidence="3">Four helix bundle protein</fullName>
    </recommendedName>
</protein>
<dbReference type="InterPro" id="IPR036583">
    <property type="entry name" value="23S_rRNA_IVS_sf"/>
</dbReference>